<dbReference type="EMBL" id="CP029188">
    <property type="protein sequence ID" value="AWI32662.1"/>
    <property type="molecule type" value="Genomic_DNA"/>
</dbReference>
<dbReference type="KEGG" id="stir:DDW44_30560"/>
<proteinExistence type="predicted"/>
<feature type="region of interest" description="Disordered" evidence="1">
    <location>
        <begin position="82"/>
        <end position="102"/>
    </location>
</feature>
<dbReference type="Proteomes" id="UP000244900">
    <property type="component" value="Chromosome"/>
</dbReference>
<evidence type="ECO:0000313" key="3">
    <source>
        <dbReference type="Proteomes" id="UP000244900"/>
    </source>
</evidence>
<dbReference type="OrthoDB" id="4248701at2"/>
<dbReference type="RefSeq" id="WP_108908530.1">
    <property type="nucleotide sequence ID" value="NZ_CP029188.1"/>
</dbReference>
<accession>A0A2S1T1X1</accession>
<keyword evidence="3" id="KW-1185">Reference proteome</keyword>
<organism evidence="2 3">
    <name type="scientific">Streptomyces tirandamycinicus</name>
    <dbReference type="NCBI Taxonomy" id="2174846"/>
    <lineage>
        <taxon>Bacteria</taxon>
        <taxon>Bacillati</taxon>
        <taxon>Actinomycetota</taxon>
        <taxon>Actinomycetes</taxon>
        <taxon>Kitasatosporales</taxon>
        <taxon>Streptomycetaceae</taxon>
        <taxon>Streptomyces</taxon>
    </lineage>
</organism>
<gene>
    <name evidence="2" type="ORF">DDW44_30560</name>
</gene>
<dbReference type="AlphaFoldDB" id="A0A2S1T1X1"/>
<feature type="region of interest" description="Disordered" evidence="1">
    <location>
        <begin position="120"/>
        <end position="141"/>
    </location>
</feature>
<name>A0A2S1T1X1_9ACTN</name>
<evidence type="ECO:0000256" key="1">
    <source>
        <dbReference type="SAM" id="MobiDB-lite"/>
    </source>
</evidence>
<protein>
    <submittedName>
        <fullName evidence="2">Uncharacterized protein</fullName>
    </submittedName>
</protein>
<evidence type="ECO:0000313" key="2">
    <source>
        <dbReference type="EMBL" id="AWI32662.1"/>
    </source>
</evidence>
<reference evidence="2 3" key="1">
    <citation type="submission" date="2018-05" db="EMBL/GenBank/DDBJ databases">
        <title>Complete genome sequence of sponge-derived Streptomyces sp. HNM0039.</title>
        <authorList>
            <person name="Huang X."/>
            <person name="Zhou S."/>
        </authorList>
    </citation>
    <scope>NUCLEOTIDE SEQUENCE [LARGE SCALE GENOMIC DNA]</scope>
    <source>
        <strain evidence="2 3">HNM0039</strain>
    </source>
</reference>
<feature type="compositionally biased region" description="Low complexity" evidence="1">
    <location>
        <begin position="89"/>
        <end position="101"/>
    </location>
</feature>
<sequence>MNADLGGFSTWRTRMVRRLRAAQMDGLDGEAAQLAAELMGAHILLGERRLGTAEEQRAYLLARSTGTPLPELAAVGLDTNTWPAPPHSSPALAEPESASPATEERIMSLFRSAGPLGDRRLPGPRYEVRHRPEDGQRYKGRPLPWAIWDTREDLPVSYHCDQELAEYQAEQASERFARRSRPG</sequence>
<feature type="compositionally biased region" description="Basic and acidic residues" evidence="1">
    <location>
        <begin position="120"/>
        <end position="137"/>
    </location>
</feature>